<feature type="domain" description="C-type lectin" evidence="2">
    <location>
        <begin position="1"/>
        <end position="79"/>
    </location>
</feature>
<keyword evidence="1" id="KW-1015">Disulfide bond</keyword>
<dbReference type="PROSITE" id="PS50041">
    <property type="entry name" value="C_TYPE_LECTIN_2"/>
    <property type="match status" value="2"/>
</dbReference>
<evidence type="ECO:0000256" key="1">
    <source>
        <dbReference type="ARBA" id="ARBA00023157"/>
    </source>
</evidence>
<dbReference type="CDD" id="cd00037">
    <property type="entry name" value="CLECT"/>
    <property type="match status" value="2"/>
</dbReference>
<reference evidence="4" key="1">
    <citation type="submission" date="2022-11" db="UniProtKB">
        <authorList>
            <consortium name="WormBaseParasite"/>
        </authorList>
    </citation>
    <scope>IDENTIFICATION</scope>
</reference>
<dbReference type="WBParaSite" id="PDA_v2.g24291.t1">
    <property type="protein sequence ID" value="PDA_v2.g24291.t1"/>
    <property type="gene ID" value="PDA_v2.g24291"/>
</dbReference>
<dbReference type="SUPFAM" id="SSF56436">
    <property type="entry name" value="C-type lectin-like"/>
    <property type="match status" value="2"/>
</dbReference>
<proteinExistence type="predicted"/>
<evidence type="ECO:0000259" key="2">
    <source>
        <dbReference type="PROSITE" id="PS50041"/>
    </source>
</evidence>
<dbReference type="InterPro" id="IPR001304">
    <property type="entry name" value="C-type_lectin-like"/>
</dbReference>
<dbReference type="Gene3D" id="3.10.100.10">
    <property type="entry name" value="Mannose-Binding Protein A, subunit A"/>
    <property type="match status" value="2"/>
</dbReference>
<evidence type="ECO:0000313" key="3">
    <source>
        <dbReference type="Proteomes" id="UP000887578"/>
    </source>
</evidence>
<organism evidence="3 4">
    <name type="scientific">Panagrolaimus davidi</name>
    <dbReference type="NCBI Taxonomy" id="227884"/>
    <lineage>
        <taxon>Eukaryota</taxon>
        <taxon>Metazoa</taxon>
        <taxon>Ecdysozoa</taxon>
        <taxon>Nematoda</taxon>
        <taxon>Chromadorea</taxon>
        <taxon>Rhabditida</taxon>
        <taxon>Tylenchina</taxon>
        <taxon>Panagrolaimomorpha</taxon>
        <taxon>Panagrolaimoidea</taxon>
        <taxon>Panagrolaimidae</taxon>
        <taxon>Panagrolaimus</taxon>
    </lineage>
</organism>
<dbReference type="PROSITE" id="PS00615">
    <property type="entry name" value="C_TYPE_LECTIN_1"/>
    <property type="match status" value="1"/>
</dbReference>
<dbReference type="Pfam" id="PF00059">
    <property type="entry name" value="Lectin_C"/>
    <property type="match status" value="2"/>
</dbReference>
<keyword evidence="3" id="KW-1185">Reference proteome</keyword>
<protein>
    <submittedName>
        <fullName evidence="4">C-type lectin domain-containing protein</fullName>
    </submittedName>
</protein>
<feature type="domain" description="C-type lectin" evidence="2">
    <location>
        <begin position="117"/>
        <end position="236"/>
    </location>
</feature>
<dbReference type="InterPro" id="IPR016187">
    <property type="entry name" value="CTDL_fold"/>
</dbReference>
<dbReference type="PANTHER" id="PTHR22803">
    <property type="entry name" value="MANNOSE, PHOSPHOLIPASE, LECTIN RECEPTOR RELATED"/>
    <property type="match status" value="1"/>
</dbReference>
<dbReference type="SMART" id="SM00034">
    <property type="entry name" value="CLECT"/>
    <property type="match status" value="2"/>
</dbReference>
<name>A0A914PZJ8_9BILA</name>
<sequence length="250" mass="28033">MFENLFLSEKAHTIFTSDNFWFGANNLVGNWSWMDNTPFDFSDWGKGEPKNISNCGAVRIQDGKWITDDCFNAKPFICKTYMPPILSTTTTTTTKTTTIKPTPSAQPCSDPWKYYDKTKSCYKILNNLNWQDANNACFKDGGGHLASIHSLDENIFITNLIPFNPNYHQCSNPNLAWFGLYTVDNEASWNWIDNTPFNFSDWAPGRPGDSGFHNCGLLHGTNCGASYGKWGDGMCDAIVGYSVCKKPAFS</sequence>
<dbReference type="InterPro" id="IPR018378">
    <property type="entry name" value="C-type_lectin_CS"/>
</dbReference>
<dbReference type="InterPro" id="IPR050111">
    <property type="entry name" value="C-type_lectin/snaclec_domain"/>
</dbReference>
<dbReference type="InterPro" id="IPR016186">
    <property type="entry name" value="C-type_lectin-like/link_sf"/>
</dbReference>
<dbReference type="Proteomes" id="UP000887578">
    <property type="component" value="Unplaced"/>
</dbReference>
<evidence type="ECO:0000313" key="4">
    <source>
        <dbReference type="WBParaSite" id="PDA_v2.g24291.t1"/>
    </source>
</evidence>
<dbReference type="AlphaFoldDB" id="A0A914PZJ8"/>
<accession>A0A914PZJ8</accession>